<feature type="transmembrane region" description="Helical" evidence="2">
    <location>
        <begin position="80"/>
        <end position="101"/>
    </location>
</feature>
<evidence type="ECO:0000313" key="3">
    <source>
        <dbReference type="EMBL" id="MFL0206677.1"/>
    </source>
</evidence>
<feature type="transmembrane region" description="Helical" evidence="2">
    <location>
        <begin position="252"/>
        <end position="270"/>
    </location>
</feature>
<accession>A0ABW8SW84</accession>
<feature type="transmembrane region" description="Helical" evidence="2">
    <location>
        <begin position="172"/>
        <end position="189"/>
    </location>
</feature>
<evidence type="ECO:0008006" key="5">
    <source>
        <dbReference type="Google" id="ProtNLM"/>
    </source>
</evidence>
<name>A0ABW8SW84_9BACT</name>
<reference evidence="3 4" key="1">
    <citation type="submission" date="2024-07" db="EMBL/GenBank/DDBJ databases">
        <authorList>
            <person name="Pitt A."/>
            <person name="Hahn M.W."/>
        </authorList>
    </citation>
    <scope>NUCLEOTIDE SEQUENCE [LARGE SCALE GENOMIC DNA]</scope>
    <source>
        <strain evidence="3 4">2-AUSEE-184A6</strain>
    </source>
</reference>
<feature type="transmembrane region" description="Helical" evidence="2">
    <location>
        <begin position="195"/>
        <end position="216"/>
    </location>
</feature>
<dbReference type="EMBL" id="JBEWZG010000002">
    <property type="protein sequence ID" value="MFL0206677.1"/>
    <property type="molecule type" value="Genomic_DNA"/>
</dbReference>
<keyword evidence="2" id="KW-1133">Transmembrane helix</keyword>
<evidence type="ECO:0000256" key="2">
    <source>
        <dbReference type="SAM" id="Phobius"/>
    </source>
</evidence>
<keyword evidence="1" id="KW-0802">TPR repeat</keyword>
<comment type="caution">
    <text evidence="3">The sequence shown here is derived from an EMBL/GenBank/DDBJ whole genome shotgun (WGS) entry which is preliminary data.</text>
</comment>
<feature type="transmembrane region" description="Helical" evidence="2">
    <location>
        <begin position="223"/>
        <end position="240"/>
    </location>
</feature>
<keyword evidence="2" id="KW-0472">Membrane</keyword>
<keyword evidence="2" id="KW-0812">Transmembrane</keyword>
<feature type="transmembrane region" description="Helical" evidence="2">
    <location>
        <begin position="12"/>
        <end position="33"/>
    </location>
</feature>
<feature type="transmembrane region" description="Helical" evidence="2">
    <location>
        <begin position="137"/>
        <end position="160"/>
    </location>
</feature>
<dbReference type="Proteomes" id="UP001623559">
    <property type="component" value="Unassembled WGS sequence"/>
</dbReference>
<evidence type="ECO:0000256" key="1">
    <source>
        <dbReference type="PROSITE-ProRule" id="PRU00339"/>
    </source>
</evidence>
<feature type="transmembrane region" description="Helical" evidence="2">
    <location>
        <begin position="108"/>
        <end position="131"/>
    </location>
</feature>
<feature type="repeat" description="TPR" evidence="1">
    <location>
        <begin position="421"/>
        <end position="454"/>
    </location>
</feature>
<evidence type="ECO:0000313" key="4">
    <source>
        <dbReference type="Proteomes" id="UP001623559"/>
    </source>
</evidence>
<gene>
    <name evidence="3" type="ORF">V7S74_07960</name>
</gene>
<protein>
    <recommendedName>
        <fullName evidence="5">Tetratricopeptide repeat protein</fullName>
    </recommendedName>
</protein>
<sequence length="698" mass="77078">MTRPSLKNSLFYTCIALVLGATGLWIYGGVALFDWVEVAEMMPYQKVVDTRAGQDLHSTVYFIRQNFQIQAIPLDSTPEILGIIVALMGLAVLLFSILPAWQALLGATLWLGIVAFSLSDASLVSLTQIISSQIFSLSLLAFAGLSVLSAAAIPSFLLGVSHGADRLSSKRNRTILGLFWGVNLVLTFANQRFDVGIRTAIPAFLWAMVAMGLYLYQNKDNKTLLGLGLLSLSCLAPILWHSNSPGVLAIESWNMINQVIMALLFPLFILRNFGPLMAQNLPIHKVIHKAALLPLHLIQIGVVILSVGAVFAFNSGAYHQGMAAKENYAGDISALLDDHQMAEIHYKNATLHSRINTKSNLSLAALAQQAGDTETFAYYVAASQSNRRDPALSVALANVFATENRPFDALFTLQKSDLTDPRILTQLALQYERLATADSAAYFYEKAASLKPENPLFKANNLYAEVVYRKQKPEFDPSEDLATQANLLAAGIPTAPMNPSFVPSADLRDLVYLYNGLFYWKGKAPRFPLADWQKTMGDMFPELELLKSWQEFYHEKPLAALNQLNVSIATDTTQSSGMTGVLAFWKYATAYPAKTPAVTKANALQILEKYPFQLAVLREGLPFVPAKTGYEYSLAALQWNEQNPAYYPIYAFQALKMGEISYADEAMDQLKSLDPALYQAQQASYLAEKQRALQKTKF</sequence>
<feature type="transmembrane region" description="Helical" evidence="2">
    <location>
        <begin position="291"/>
        <end position="313"/>
    </location>
</feature>
<dbReference type="InterPro" id="IPR019734">
    <property type="entry name" value="TPR_rpt"/>
</dbReference>
<proteinExistence type="predicted"/>
<dbReference type="PROSITE" id="PS50005">
    <property type="entry name" value="TPR"/>
    <property type="match status" value="1"/>
</dbReference>
<organism evidence="3 4">
    <name type="scientific">Aquirufa novilacunae</name>
    <dbReference type="NCBI Taxonomy" id="3139305"/>
    <lineage>
        <taxon>Bacteria</taxon>
        <taxon>Pseudomonadati</taxon>
        <taxon>Bacteroidota</taxon>
        <taxon>Cytophagia</taxon>
        <taxon>Cytophagales</taxon>
        <taxon>Flectobacillaceae</taxon>
        <taxon>Aquirufa</taxon>
    </lineage>
</organism>
<dbReference type="RefSeq" id="WP_406778232.1">
    <property type="nucleotide sequence ID" value="NZ_JBEWZG010000002.1"/>
</dbReference>